<dbReference type="AlphaFoldDB" id="A0A8J5W0Z5"/>
<gene>
    <name evidence="1" type="ORF">GUJ93_ZPchr0005g15092</name>
</gene>
<keyword evidence="2" id="KW-1185">Reference proteome</keyword>
<comment type="caution">
    <text evidence="1">The sequence shown here is derived from an EMBL/GenBank/DDBJ whole genome shotgun (WGS) entry which is preliminary data.</text>
</comment>
<sequence length="125" mass="13928">MLRWERENCKLYVQRVHEAAGYKEKIEFATYFANEISQGLLFEMADQIPSLAELIKVGSLLDFQDAAIEFLLMSKNLQLFPEDEAFLNAALGDHTPLLVAVVIGHLLNRLMASKIIGLAYGGSGI</sequence>
<evidence type="ECO:0000313" key="2">
    <source>
        <dbReference type="Proteomes" id="UP000729402"/>
    </source>
</evidence>
<accession>A0A8J5W0Z5</accession>
<organism evidence="1 2">
    <name type="scientific">Zizania palustris</name>
    <name type="common">Northern wild rice</name>
    <dbReference type="NCBI Taxonomy" id="103762"/>
    <lineage>
        <taxon>Eukaryota</taxon>
        <taxon>Viridiplantae</taxon>
        <taxon>Streptophyta</taxon>
        <taxon>Embryophyta</taxon>
        <taxon>Tracheophyta</taxon>
        <taxon>Spermatophyta</taxon>
        <taxon>Magnoliopsida</taxon>
        <taxon>Liliopsida</taxon>
        <taxon>Poales</taxon>
        <taxon>Poaceae</taxon>
        <taxon>BOP clade</taxon>
        <taxon>Oryzoideae</taxon>
        <taxon>Oryzeae</taxon>
        <taxon>Zizaniinae</taxon>
        <taxon>Zizania</taxon>
    </lineage>
</organism>
<name>A0A8J5W0Z5_ZIZPA</name>
<protein>
    <submittedName>
        <fullName evidence="1">Uncharacterized protein</fullName>
    </submittedName>
</protein>
<proteinExistence type="predicted"/>
<dbReference type="Proteomes" id="UP000729402">
    <property type="component" value="Unassembled WGS sequence"/>
</dbReference>
<dbReference type="OrthoDB" id="653513at2759"/>
<dbReference type="EMBL" id="JAAALK010000284">
    <property type="protein sequence ID" value="KAG8068853.1"/>
    <property type="molecule type" value="Genomic_DNA"/>
</dbReference>
<reference evidence="1" key="1">
    <citation type="journal article" date="2021" name="bioRxiv">
        <title>Whole Genome Assembly and Annotation of Northern Wild Rice, Zizania palustris L., Supports a Whole Genome Duplication in the Zizania Genus.</title>
        <authorList>
            <person name="Haas M."/>
            <person name="Kono T."/>
            <person name="Macchietto M."/>
            <person name="Millas R."/>
            <person name="McGilp L."/>
            <person name="Shao M."/>
            <person name="Duquette J."/>
            <person name="Hirsch C.N."/>
            <person name="Kimball J."/>
        </authorList>
    </citation>
    <scope>NUCLEOTIDE SEQUENCE</scope>
    <source>
        <tissue evidence="1">Fresh leaf tissue</tissue>
    </source>
</reference>
<reference evidence="1" key="2">
    <citation type="submission" date="2021-02" db="EMBL/GenBank/DDBJ databases">
        <authorList>
            <person name="Kimball J.A."/>
            <person name="Haas M.W."/>
            <person name="Macchietto M."/>
            <person name="Kono T."/>
            <person name="Duquette J."/>
            <person name="Shao M."/>
        </authorList>
    </citation>
    <scope>NUCLEOTIDE SEQUENCE</scope>
    <source>
        <tissue evidence="1">Fresh leaf tissue</tissue>
    </source>
</reference>
<evidence type="ECO:0000313" key="1">
    <source>
        <dbReference type="EMBL" id="KAG8068853.1"/>
    </source>
</evidence>